<feature type="transmembrane region" description="Helical" evidence="1">
    <location>
        <begin position="12"/>
        <end position="30"/>
    </location>
</feature>
<evidence type="ECO:0000313" key="3">
    <source>
        <dbReference type="Proteomes" id="UP001519343"/>
    </source>
</evidence>
<evidence type="ECO:0000313" key="2">
    <source>
        <dbReference type="EMBL" id="MBP1931377.1"/>
    </source>
</evidence>
<dbReference type="RefSeq" id="WP_209809443.1">
    <property type="nucleotide sequence ID" value="NZ_JAGGKT010000002.1"/>
</dbReference>
<comment type="caution">
    <text evidence="2">The sequence shown here is derived from an EMBL/GenBank/DDBJ whole genome shotgun (WGS) entry which is preliminary data.</text>
</comment>
<keyword evidence="1" id="KW-0472">Membrane</keyword>
<gene>
    <name evidence="2" type="ORF">J2Z37_001374</name>
</gene>
<keyword evidence="1" id="KW-0812">Transmembrane</keyword>
<reference evidence="2 3" key="1">
    <citation type="submission" date="2021-03" db="EMBL/GenBank/DDBJ databases">
        <title>Genomic Encyclopedia of Type Strains, Phase IV (KMG-IV): sequencing the most valuable type-strain genomes for metagenomic binning, comparative biology and taxonomic classification.</title>
        <authorList>
            <person name="Goeker M."/>
        </authorList>
    </citation>
    <scope>NUCLEOTIDE SEQUENCE [LARGE SCALE GENOMIC DNA]</scope>
    <source>
        <strain evidence="2 3">DSM 24738</strain>
    </source>
</reference>
<name>A0ABS4GMP2_9BACL</name>
<protein>
    <submittedName>
        <fullName evidence="2">Uncharacterized protein</fullName>
    </submittedName>
</protein>
<dbReference type="Proteomes" id="UP001519343">
    <property type="component" value="Unassembled WGS sequence"/>
</dbReference>
<sequence>MRHKIIEQMEWDLFTLFLFIVVFNSLMFLSSQELRILDSFLAGLITVGILKAIEKE</sequence>
<proteinExistence type="predicted"/>
<accession>A0ABS4GMP2</accession>
<dbReference type="EMBL" id="JAGGKT010000002">
    <property type="protein sequence ID" value="MBP1931377.1"/>
    <property type="molecule type" value="Genomic_DNA"/>
</dbReference>
<organism evidence="2 3">
    <name type="scientific">Ammoniphilus resinae</name>
    <dbReference type="NCBI Taxonomy" id="861532"/>
    <lineage>
        <taxon>Bacteria</taxon>
        <taxon>Bacillati</taxon>
        <taxon>Bacillota</taxon>
        <taxon>Bacilli</taxon>
        <taxon>Bacillales</taxon>
        <taxon>Paenibacillaceae</taxon>
        <taxon>Aneurinibacillus group</taxon>
        <taxon>Ammoniphilus</taxon>
    </lineage>
</organism>
<evidence type="ECO:0000256" key="1">
    <source>
        <dbReference type="SAM" id="Phobius"/>
    </source>
</evidence>
<keyword evidence="1" id="KW-1133">Transmembrane helix</keyword>
<keyword evidence="3" id="KW-1185">Reference proteome</keyword>